<keyword evidence="3" id="KW-1185">Reference proteome</keyword>
<feature type="compositionally biased region" description="Acidic residues" evidence="1">
    <location>
        <begin position="146"/>
        <end position="157"/>
    </location>
</feature>
<feature type="compositionally biased region" description="Basic and acidic residues" evidence="1">
    <location>
        <begin position="100"/>
        <end position="111"/>
    </location>
</feature>
<sequence>MAESSDFSEATGGQGQASDMARPECRSGETAATLDKAIGISDFFFLSPHVPSTERGPANTASGSEQKDIDVERSHPTPPTSSAPTTCYSLRTRRQSRLVYDAKYHPMDDTIRPIQAAKRREARGEEQVCLDSDDSSEGSTVHTNAEESEDNQNEAEEEPKQAARGKKRRLAQSRPVVGPTRRSPRNVSEPKVSYNTSVHPQDAFLVLSSDEEEVKSKKKAKPSKHEQLVNKPNLYSGAAVSKSVKRKYADYVENSTSDDSDSSDEHGLCSVETDADAPAAIESSPTSPVAGHPQEGIQYEAGMDVDSLSSWETCVEDDADADAYPAQLGQPFNVFIENLSEQLASEAHAFSPLEYNDDDKENPVDNNETDSDPLPTTEGISVIPEVEYRETSEERELSSHRALVSYALYDEPAPLTYGLDGAHYNGELGLISSEVGTPEFIFESMKILASGAHLPM</sequence>
<gene>
    <name evidence="2" type="ORF">yc1106_06154</name>
</gene>
<proteinExistence type="predicted"/>
<accession>A0A9Q9DUD9</accession>
<organism evidence="2 3">
    <name type="scientific">Curvularia clavata</name>
    <dbReference type="NCBI Taxonomy" id="95742"/>
    <lineage>
        <taxon>Eukaryota</taxon>
        <taxon>Fungi</taxon>
        <taxon>Dikarya</taxon>
        <taxon>Ascomycota</taxon>
        <taxon>Pezizomycotina</taxon>
        <taxon>Dothideomycetes</taxon>
        <taxon>Pleosporomycetidae</taxon>
        <taxon>Pleosporales</taxon>
        <taxon>Pleosporineae</taxon>
        <taxon>Pleosporaceae</taxon>
        <taxon>Curvularia</taxon>
    </lineage>
</organism>
<evidence type="ECO:0000313" key="3">
    <source>
        <dbReference type="Proteomes" id="UP001056012"/>
    </source>
</evidence>
<dbReference type="AlphaFoldDB" id="A0A9Q9DUD9"/>
<feature type="region of interest" description="Disordered" evidence="1">
    <location>
        <begin position="1"/>
        <end position="29"/>
    </location>
</feature>
<feature type="compositionally biased region" description="Basic and acidic residues" evidence="1">
    <location>
        <begin position="65"/>
        <end position="75"/>
    </location>
</feature>
<protein>
    <submittedName>
        <fullName evidence="2">Uncharacterized protein</fullName>
    </submittedName>
</protein>
<feature type="region of interest" description="Disordered" evidence="1">
    <location>
        <begin position="47"/>
        <end position="236"/>
    </location>
</feature>
<feature type="region of interest" description="Disordered" evidence="1">
    <location>
        <begin position="353"/>
        <end position="378"/>
    </location>
</feature>
<dbReference type="OrthoDB" id="5430111at2759"/>
<name>A0A9Q9DUD9_CURCL</name>
<reference evidence="2" key="1">
    <citation type="submission" date="2021-12" db="EMBL/GenBank/DDBJ databases">
        <title>Curvularia clavata genome.</title>
        <authorList>
            <person name="Cao Y."/>
        </authorList>
    </citation>
    <scope>NUCLEOTIDE SEQUENCE</scope>
    <source>
        <strain evidence="2">Yc1106</strain>
    </source>
</reference>
<evidence type="ECO:0000313" key="2">
    <source>
        <dbReference type="EMBL" id="USP78880.1"/>
    </source>
</evidence>
<dbReference type="VEuPathDB" id="FungiDB:yc1106_06154"/>
<dbReference type="Proteomes" id="UP001056012">
    <property type="component" value="Chromosome 4"/>
</dbReference>
<evidence type="ECO:0000256" key="1">
    <source>
        <dbReference type="SAM" id="MobiDB-lite"/>
    </source>
</evidence>
<dbReference type="EMBL" id="CP089277">
    <property type="protein sequence ID" value="USP78880.1"/>
    <property type="molecule type" value="Genomic_DNA"/>
</dbReference>
<feature type="region of interest" description="Disordered" evidence="1">
    <location>
        <begin position="251"/>
        <end position="294"/>
    </location>
</feature>